<dbReference type="EMBL" id="CABGGW010000048">
    <property type="protein sequence ID" value="VUS90490.1"/>
    <property type="molecule type" value="Genomic_DNA"/>
</dbReference>
<name>A0A564MA00_9ENTR</name>
<protein>
    <submittedName>
        <fullName evidence="1">Uncharacterized protein</fullName>
    </submittedName>
</protein>
<evidence type="ECO:0000313" key="1">
    <source>
        <dbReference type="EMBL" id="VUS90490.1"/>
    </source>
</evidence>
<dbReference type="Proteomes" id="UP000317374">
    <property type="component" value="Unassembled WGS sequence"/>
</dbReference>
<sequence>MMNLLHFMQCATTLIEAVSTLIQVIQTLFHMMPPIL</sequence>
<organism evidence="1 2">
    <name type="scientific">Klebsiella huaxiensis</name>
    <dbReference type="NCBI Taxonomy" id="2153354"/>
    <lineage>
        <taxon>Bacteria</taxon>
        <taxon>Pseudomonadati</taxon>
        <taxon>Pseudomonadota</taxon>
        <taxon>Gammaproteobacteria</taxon>
        <taxon>Enterobacterales</taxon>
        <taxon>Enterobacteriaceae</taxon>
        <taxon>Klebsiella/Raoultella group</taxon>
        <taxon>Klebsiella</taxon>
    </lineage>
</organism>
<evidence type="ECO:0000313" key="2">
    <source>
        <dbReference type="Proteomes" id="UP000317374"/>
    </source>
</evidence>
<accession>A0A564MA00</accession>
<dbReference type="AlphaFoldDB" id="A0A564MA00"/>
<proteinExistence type="predicted"/>
<reference evidence="1 2" key="1">
    <citation type="submission" date="2019-07" db="EMBL/GenBank/DDBJ databases">
        <authorList>
            <person name="Brisse S."/>
            <person name="Rodrigues C."/>
            <person name="Thorpe H."/>
        </authorList>
    </citation>
    <scope>NUCLEOTIDE SEQUENCE [LARGE SCALE GENOMIC DNA]</scope>
    <source>
        <strain evidence="1">SB6422</strain>
    </source>
</reference>
<gene>
    <name evidence="1" type="ORF">SB6422_02853</name>
</gene>